<dbReference type="PANTHER" id="PTHR45436:SF5">
    <property type="entry name" value="SENSOR HISTIDINE KINASE TRCS"/>
    <property type="match status" value="1"/>
</dbReference>
<evidence type="ECO:0000256" key="12">
    <source>
        <dbReference type="SAM" id="SignalP"/>
    </source>
</evidence>
<dbReference type="SMART" id="SM00388">
    <property type="entry name" value="HisKA"/>
    <property type="match status" value="1"/>
</dbReference>
<comment type="catalytic activity">
    <reaction evidence="1">
        <text>ATP + protein L-histidine = ADP + protein N-phospho-L-histidine.</text>
        <dbReference type="EC" id="2.7.13.3"/>
    </reaction>
</comment>
<feature type="domain" description="Histidine kinase" evidence="13">
    <location>
        <begin position="377"/>
        <end position="591"/>
    </location>
</feature>
<evidence type="ECO:0000256" key="4">
    <source>
        <dbReference type="ARBA" id="ARBA00022553"/>
    </source>
</evidence>
<accession>A0ABT9R8Q1</accession>
<feature type="chain" id="PRO_5045568463" description="histidine kinase" evidence="12">
    <location>
        <begin position="29"/>
        <end position="595"/>
    </location>
</feature>
<dbReference type="SUPFAM" id="SSF47384">
    <property type="entry name" value="Homodimeric domain of signal transducing histidine kinase"/>
    <property type="match status" value="1"/>
</dbReference>
<evidence type="ECO:0000256" key="7">
    <source>
        <dbReference type="ARBA" id="ARBA00022777"/>
    </source>
</evidence>
<keyword evidence="9" id="KW-0902">Two-component regulatory system</keyword>
<evidence type="ECO:0000313" key="16">
    <source>
        <dbReference type="Proteomes" id="UP001230426"/>
    </source>
</evidence>
<dbReference type="SUPFAM" id="SSF158472">
    <property type="entry name" value="HAMP domain-like"/>
    <property type="match status" value="1"/>
</dbReference>
<dbReference type="SUPFAM" id="SSF55874">
    <property type="entry name" value="ATPase domain of HSP90 chaperone/DNA topoisomerase II/histidine kinase"/>
    <property type="match status" value="1"/>
</dbReference>
<keyword evidence="7 15" id="KW-0418">Kinase</keyword>
<dbReference type="EC" id="2.7.13.3" evidence="3"/>
<dbReference type="InterPro" id="IPR005467">
    <property type="entry name" value="His_kinase_dom"/>
</dbReference>
<feature type="domain" description="HAMP" evidence="14">
    <location>
        <begin position="317"/>
        <end position="369"/>
    </location>
</feature>
<evidence type="ECO:0000259" key="14">
    <source>
        <dbReference type="PROSITE" id="PS50885"/>
    </source>
</evidence>
<keyword evidence="6 11" id="KW-0812">Transmembrane</keyword>
<dbReference type="CDD" id="cd00082">
    <property type="entry name" value="HisKA"/>
    <property type="match status" value="1"/>
</dbReference>
<dbReference type="PROSITE" id="PS50109">
    <property type="entry name" value="HIS_KIN"/>
    <property type="match status" value="1"/>
</dbReference>
<dbReference type="PROSITE" id="PS50885">
    <property type="entry name" value="HAMP"/>
    <property type="match status" value="1"/>
</dbReference>
<proteinExistence type="predicted"/>
<evidence type="ECO:0000256" key="6">
    <source>
        <dbReference type="ARBA" id="ARBA00022692"/>
    </source>
</evidence>
<keyword evidence="16" id="KW-1185">Reference proteome</keyword>
<protein>
    <recommendedName>
        <fullName evidence="3">histidine kinase</fullName>
        <ecNumber evidence="3">2.7.13.3</ecNumber>
    </recommendedName>
</protein>
<dbReference type="Pfam" id="PF00672">
    <property type="entry name" value="HAMP"/>
    <property type="match status" value="1"/>
</dbReference>
<dbReference type="Gene3D" id="1.10.287.130">
    <property type="match status" value="1"/>
</dbReference>
<dbReference type="RefSeq" id="WP_306863220.1">
    <property type="nucleotide sequence ID" value="NZ_JAUSRB010000002.1"/>
</dbReference>
<evidence type="ECO:0000313" key="15">
    <source>
        <dbReference type="EMBL" id="MDP9864790.1"/>
    </source>
</evidence>
<evidence type="ECO:0000256" key="2">
    <source>
        <dbReference type="ARBA" id="ARBA00004236"/>
    </source>
</evidence>
<dbReference type="Pfam" id="PF02518">
    <property type="entry name" value="HATPase_c"/>
    <property type="match status" value="1"/>
</dbReference>
<feature type="transmembrane region" description="Helical" evidence="11">
    <location>
        <begin position="293"/>
        <end position="315"/>
    </location>
</feature>
<keyword evidence="8 11" id="KW-1133">Transmembrane helix</keyword>
<dbReference type="Gene3D" id="6.10.340.10">
    <property type="match status" value="1"/>
</dbReference>
<dbReference type="GO" id="GO:0004673">
    <property type="term" value="F:protein histidine kinase activity"/>
    <property type="evidence" value="ECO:0007669"/>
    <property type="project" value="UniProtKB-EC"/>
</dbReference>
<evidence type="ECO:0000259" key="13">
    <source>
        <dbReference type="PROSITE" id="PS50109"/>
    </source>
</evidence>
<evidence type="ECO:0000256" key="5">
    <source>
        <dbReference type="ARBA" id="ARBA00022679"/>
    </source>
</evidence>
<dbReference type="Proteomes" id="UP001230426">
    <property type="component" value="Unassembled WGS sequence"/>
</dbReference>
<dbReference type="InterPro" id="IPR003594">
    <property type="entry name" value="HATPase_dom"/>
</dbReference>
<dbReference type="PRINTS" id="PR00344">
    <property type="entry name" value="BCTRLSENSOR"/>
</dbReference>
<gene>
    <name evidence="15" type="ORF">J2S55_004056</name>
</gene>
<dbReference type="EMBL" id="JAUSRB010000002">
    <property type="protein sequence ID" value="MDP9864790.1"/>
    <property type="molecule type" value="Genomic_DNA"/>
</dbReference>
<keyword evidence="10 11" id="KW-0472">Membrane</keyword>
<keyword evidence="12" id="KW-0732">Signal</keyword>
<dbReference type="SMART" id="SM00387">
    <property type="entry name" value="HATPase_c"/>
    <property type="match status" value="1"/>
</dbReference>
<reference evidence="15 16" key="1">
    <citation type="submission" date="2023-07" db="EMBL/GenBank/DDBJ databases">
        <title>Sequencing the genomes of 1000 actinobacteria strains.</title>
        <authorList>
            <person name="Klenk H.-P."/>
        </authorList>
    </citation>
    <scope>NUCLEOTIDE SEQUENCE [LARGE SCALE GENOMIC DNA]</scope>
    <source>
        <strain evidence="15 16">DSM 44109</strain>
    </source>
</reference>
<evidence type="ECO:0000256" key="11">
    <source>
        <dbReference type="SAM" id="Phobius"/>
    </source>
</evidence>
<evidence type="ECO:0000256" key="10">
    <source>
        <dbReference type="ARBA" id="ARBA00023136"/>
    </source>
</evidence>
<dbReference type="SMART" id="SM00304">
    <property type="entry name" value="HAMP"/>
    <property type="match status" value="1"/>
</dbReference>
<dbReference type="InterPro" id="IPR036097">
    <property type="entry name" value="HisK_dim/P_sf"/>
</dbReference>
<dbReference type="Pfam" id="PF00512">
    <property type="entry name" value="HisKA"/>
    <property type="match status" value="1"/>
</dbReference>
<name>A0ABT9R8Q1_9ACTN</name>
<sequence>MRVRRHGLLTRLLASSVLVAVCSISATAWLTSQSTSGAIREEQDQTLVTDTRINDTLLGYGATHASWDGVGQTVRDLARKTGRRIALTTESGEPIADSSDTLLPAKPSVVVDPLRVDVTLVPGAAKDRIDPRAVGPFKLAAAERSRLRKAANAGAACARRNGQEADVVLSPSGRPSVEIPSKSTYVVSACALRTLESPTATERKALRQLNHLLNRCLSRQNKSEVTLALDLSWTFKPVAPAPAPSPRVLDQQPVSACLAGARREQLRAYVAPAALLYLGSSAQQPSTELTSAGVARIAGTALLVLLLAITVSFVISTRLTRPVRALTEAAQRMQRGDSSARVAVTATGEVGELSEAFNRMSEHLERMEAQRKAMVSDVSHELRTPLSNLRGWMEAAQDGVAELDPALIDSLVEEIMQLQHIVDDLQELALADAGRLRLHPEPVNVADLLDQIATAHRGRADAAGLALTAETTGAPELLADPVRLRQAVGNLVSNAVHYTPPGGRITLRGRLADGHVLIEVADTGVGIAAEHLPHVFDRFWREEKSRNRRTGGSGLGLAIVRNLAEAHHGTVSVSSVPGEGAVFTLRLPVDPGLPA</sequence>
<dbReference type="InterPro" id="IPR003661">
    <property type="entry name" value="HisK_dim/P_dom"/>
</dbReference>
<evidence type="ECO:0000256" key="3">
    <source>
        <dbReference type="ARBA" id="ARBA00012438"/>
    </source>
</evidence>
<evidence type="ECO:0000256" key="8">
    <source>
        <dbReference type="ARBA" id="ARBA00022989"/>
    </source>
</evidence>
<comment type="caution">
    <text evidence="15">The sequence shown here is derived from an EMBL/GenBank/DDBJ whole genome shotgun (WGS) entry which is preliminary data.</text>
</comment>
<feature type="signal peptide" evidence="12">
    <location>
        <begin position="1"/>
        <end position="28"/>
    </location>
</feature>
<dbReference type="InterPro" id="IPR004358">
    <property type="entry name" value="Sig_transdc_His_kin-like_C"/>
</dbReference>
<comment type="subcellular location">
    <subcellularLocation>
        <location evidence="2">Cell membrane</location>
    </subcellularLocation>
</comment>
<dbReference type="InterPro" id="IPR003660">
    <property type="entry name" value="HAMP_dom"/>
</dbReference>
<keyword evidence="4" id="KW-0597">Phosphoprotein</keyword>
<evidence type="ECO:0000256" key="9">
    <source>
        <dbReference type="ARBA" id="ARBA00023012"/>
    </source>
</evidence>
<dbReference type="InterPro" id="IPR036890">
    <property type="entry name" value="HATPase_C_sf"/>
</dbReference>
<dbReference type="PANTHER" id="PTHR45436">
    <property type="entry name" value="SENSOR HISTIDINE KINASE YKOH"/>
    <property type="match status" value="1"/>
</dbReference>
<dbReference type="Gene3D" id="3.30.565.10">
    <property type="entry name" value="Histidine kinase-like ATPase, C-terminal domain"/>
    <property type="match status" value="1"/>
</dbReference>
<dbReference type="InterPro" id="IPR050428">
    <property type="entry name" value="TCS_sensor_his_kinase"/>
</dbReference>
<keyword evidence="5 15" id="KW-0808">Transferase</keyword>
<organism evidence="15 16">
    <name type="scientific">Streptosporangium brasiliense</name>
    <dbReference type="NCBI Taxonomy" id="47480"/>
    <lineage>
        <taxon>Bacteria</taxon>
        <taxon>Bacillati</taxon>
        <taxon>Actinomycetota</taxon>
        <taxon>Actinomycetes</taxon>
        <taxon>Streptosporangiales</taxon>
        <taxon>Streptosporangiaceae</taxon>
        <taxon>Streptosporangium</taxon>
    </lineage>
</organism>
<dbReference type="CDD" id="cd06225">
    <property type="entry name" value="HAMP"/>
    <property type="match status" value="1"/>
</dbReference>
<evidence type="ECO:0000256" key="1">
    <source>
        <dbReference type="ARBA" id="ARBA00000085"/>
    </source>
</evidence>